<comment type="caution">
    <text evidence="1">The sequence shown here is derived from an EMBL/GenBank/DDBJ whole genome shotgun (WGS) entry which is preliminary data.</text>
</comment>
<evidence type="ECO:0000313" key="2">
    <source>
        <dbReference type="Proteomes" id="UP000032668"/>
    </source>
</evidence>
<sequence length="73" mass="8136">MPLARDHGGFTFSYFFNETTGHITSDHSGVVCKDAPSAPMELKQLGSVGQPCWHGALYEFYGERPAYGNKYFD</sequence>
<reference evidence="1 2" key="1">
    <citation type="submission" date="2012-11" db="EMBL/GenBank/DDBJ databases">
        <title>Whole genome sequence of Acidocella aminolytica 101 = DSM 11237.</title>
        <authorList>
            <person name="Azuma Y."/>
            <person name="Higashiura N."/>
            <person name="Hirakawa H."/>
            <person name="Matsushita K."/>
        </authorList>
    </citation>
    <scope>NUCLEOTIDE SEQUENCE [LARGE SCALE GENOMIC DNA]</scope>
    <source>
        <strain evidence="2">101 / DSM 11237</strain>
    </source>
</reference>
<dbReference type="EMBL" id="BANC01000021">
    <property type="protein sequence ID" value="GAN79505.1"/>
    <property type="molecule type" value="Genomic_DNA"/>
</dbReference>
<keyword evidence="2" id="KW-1185">Reference proteome</keyword>
<protein>
    <submittedName>
        <fullName evidence="1">Uncharacterized protein</fullName>
    </submittedName>
</protein>
<accession>A0A0D6PCL3</accession>
<dbReference type="AlphaFoldDB" id="A0A0D6PCL3"/>
<organism evidence="1 2">
    <name type="scientific">Acidocella aminolytica 101 = DSM 11237</name>
    <dbReference type="NCBI Taxonomy" id="1120923"/>
    <lineage>
        <taxon>Bacteria</taxon>
        <taxon>Pseudomonadati</taxon>
        <taxon>Pseudomonadota</taxon>
        <taxon>Alphaproteobacteria</taxon>
        <taxon>Acetobacterales</taxon>
        <taxon>Acidocellaceae</taxon>
        <taxon>Acidocella</taxon>
    </lineage>
</organism>
<proteinExistence type="predicted"/>
<evidence type="ECO:0000313" key="1">
    <source>
        <dbReference type="EMBL" id="GAN79505.1"/>
    </source>
</evidence>
<name>A0A0D6PCL3_9PROT</name>
<dbReference type="STRING" id="1120923.SAMN02746095_00591"/>
<dbReference type="Proteomes" id="UP000032668">
    <property type="component" value="Unassembled WGS sequence"/>
</dbReference>
<gene>
    <name evidence="1" type="ORF">Aam_021_093</name>
</gene>